<dbReference type="InterPro" id="IPR057001">
    <property type="entry name" value="RYYR-CCHC"/>
</dbReference>
<dbReference type="Pfam" id="PF23674">
    <property type="entry name" value="RYYR-CCHC"/>
    <property type="match status" value="1"/>
</dbReference>
<comment type="caution">
    <text evidence="4">The sequence shown here is derived from an EMBL/GenBank/DDBJ whole genome shotgun (WGS) entry which is preliminary data.</text>
</comment>
<reference evidence="4 5" key="2">
    <citation type="journal article" date="2019" name="G3 (Bethesda)">
        <title>Hybrid Assembly of the Genome of the Entomopathogenic Nematode Steinernema carpocapsae Identifies the X-Chromosome.</title>
        <authorList>
            <person name="Serra L."/>
            <person name="Macchietto M."/>
            <person name="Macias-Munoz A."/>
            <person name="McGill C.J."/>
            <person name="Rodriguez I.M."/>
            <person name="Rodriguez B."/>
            <person name="Murad R."/>
            <person name="Mortazavi A."/>
        </authorList>
    </citation>
    <scope>NUCLEOTIDE SEQUENCE [LARGE SCALE GENOMIC DNA]</scope>
    <source>
        <strain evidence="4 5">ALL</strain>
    </source>
</reference>
<keyword evidence="1" id="KW-0175">Coiled coil</keyword>
<organism evidence="4 5">
    <name type="scientific">Steinernema carpocapsae</name>
    <name type="common">Entomopathogenic nematode</name>
    <dbReference type="NCBI Taxonomy" id="34508"/>
    <lineage>
        <taxon>Eukaryota</taxon>
        <taxon>Metazoa</taxon>
        <taxon>Ecdysozoa</taxon>
        <taxon>Nematoda</taxon>
        <taxon>Chromadorea</taxon>
        <taxon>Rhabditida</taxon>
        <taxon>Tylenchina</taxon>
        <taxon>Panagrolaimomorpha</taxon>
        <taxon>Strongyloidoidea</taxon>
        <taxon>Steinernematidae</taxon>
        <taxon>Steinernema</taxon>
    </lineage>
</organism>
<reference evidence="4 5" key="1">
    <citation type="journal article" date="2015" name="Genome Biol.">
        <title>Comparative genomics of Steinernema reveals deeply conserved gene regulatory networks.</title>
        <authorList>
            <person name="Dillman A.R."/>
            <person name="Macchietto M."/>
            <person name="Porter C.F."/>
            <person name="Rogers A."/>
            <person name="Williams B."/>
            <person name="Antoshechkin I."/>
            <person name="Lee M.M."/>
            <person name="Goodwin Z."/>
            <person name="Lu X."/>
            <person name="Lewis E.E."/>
            <person name="Goodrich-Blair H."/>
            <person name="Stock S.P."/>
            <person name="Adams B.J."/>
            <person name="Sternberg P.W."/>
            <person name="Mortazavi A."/>
        </authorList>
    </citation>
    <scope>NUCLEOTIDE SEQUENCE [LARGE SCALE GENOMIC DNA]</scope>
    <source>
        <strain evidence="4 5">ALL</strain>
    </source>
</reference>
<dbReference type="OrthoDB" id="5808382at2759"/>
<dbReference type="Proteomes" id="UP000298663">
    <property type="component" value="Unassembled WGS sequence"/>
</dbReference>
<proteinExistence type="predicted"/>
<gene>
    <name evidence="4" type="ORF">L596_009680</name>
</gene>
<keyword evidence="5" id="KW-1185">Reference proteome</keyword>
<feature type="region of interest" description="Disordered" evidence="2">
    <location>
        <begin position="644"/>
        <end position="670"/>
    </location>
</feature>
<evidence type="ECO:0000256" key="1">
    <source>
        <dbReference type="SAM" id="Coils"/>
    </source>
</evidence>
<feature type="coiled-coil region" evidence="1">
    <location>
        <begin position="241"/>
        <end position="268"/>
    </location>
</feature>
<name>A0A4U5PGC9_STECR</name>
<feature type="coiled-coil region" evidence="1">
    <location>
        <begin position="710"/>
        <end position="767"/>
    </location>
</feature>
<sequence length="874" mass="100019">MRGQPRDDTNNASAASPAALEIASRCLKPETTMASSSALRSSSQPSEIDWEQMSFSKTLNKSLLTVKQPDGAYRIYRLIRGYKETQHFRCSTCDRLNAKKNTRYMPKVRTKSGKLVGDPFPAHHPECVPLSVEEYGLKQIDRFCRWYIKEKHVPPKAAWELGRKYCRQYAEHHGLSEDFVHCFPEFEKIKATYLRIYHHAGGHPTNTADDLSTMTLEPTTIEAESAGFLYAADRDQPEPLNDESLEDLDESELTAHDLRRKMDQLSSVTELPRDPKTGEIILTISYEEMCSRVVCHEANDDVTLFFSKRCRPQITFKGHVYYLFTEKNYTDSDNRRWHCIEPRCTGFITTDQDCSKIIDCSVCHMTSCLADPNKVRIKVAMYDLRLMAEFTTCPLQQLFADFCDKLVYHSPQLVTLLPPLENVTRMLDLHRTQFLIRTRFEFEDLNRRSRKEHEGAVAIKHSFLFSKDRRREKVFPKTVCFHCGEQIGEPLEGASDADKKKSNYARKFAHESLIQHLNQEHEELIDLETCTFPRISHFRAYLKHLASKKNKFIRKGHFVGGTYYLCQCDDRVLSSKVLQNSIPGVHCPAFFKIVDQDDGLKGDEDLVTVEFCLRHMFHDEVESAEPCLSPVEFLGSYEEASIEAKEELEPEEAEEEPAPKRPKRSAAARAPRYRDMVSGFAINGEEELPSTTKAARKMPTRSARKAAKINFALMEQMEEFEANVESLRDRVKFLTNPNEVAHINMKLQELEEEIARKLSAGDQDEDEPINITEMEPGPSRPLPQDAFPGELGPVSPSRITLAPALTPLKSMQAHRMPVVIRPHPVQTMRPITVPGSSVQRVVVRQMADHESRKMMAPGQQVHREIRQKPIGRNV</sequence>
<evidence type="ECO:0000313" key="4">
    <source>
        <dbReference type="EMBL" id="TKR95520.1"/>
    </source>
</evidence>
<dbReference type="STRING" id="34508.A0A4U5PGC9"/>
<evidence type="ECO:0000313" key="5">
    <source>
        <dbReference type="Proteomes" id="UP000298663"/>
    </source>
</evidence>
<evidence type="ECO:0000259" key="3">
    <source>
        <dbReference type="Pfam" id="PF23674"/>
    </source>
</evidence>
<feature type="domain" description="RYYR-CCHC" evidence="3">
    <location>
        <begin position="52"/>
        <end position="127"/>
    </location>
</feature>
<dbReference type="AlphaFoldDB" id="A0A4U5PGC9"/>
<evidence type="ECO:0000256" key="2">
    <source>
        <dbReference type="SAM" id="MobiDB-lite"/>
    </source>
</evidence>
<dbReference type="EMBL" id="AZBU02000002">
    <property type="protein sequence ID" value="TKR95520.1"/>
    <property type="molecule type" value="Genomic_DNA"/>
</dbReference>
<accession>A0A4U5PGC9</accession>
<protein>
    <recommendedName>
        <fullName evidence="3">RYYR-CCHC domain-containing protein</fullName>
    </recommendedName>
</protein>